<dbReference type="RefSeq" id="WP_120191760.1">
    <property type="nucleotide sequence ID" value="NZ_RAPK01000006.1"/>
</dbReference>
<protein>
    <submittedName>
        <fullName evidence="2">Pimeloyl-ACP methyl ester carboxylesterase</fullName>
    </submittedName>
</protein>
<dbReference type="OrthoDB" id="252464at2"/>
<keyword evidence="3" id="KW-1185">Reference proteome</keyword>
<name>A0A419V8U4_9BACL</name>
<dbReference type="InterPro" id="IPR000073">
    <property type="entry name" value="AB_hydrolase_1"/>
</dbReference>
<evidence type="ECO:0000313" key="3">
    <source>
        <dbReference type="Proteomes" id="UP000285120"/>
    </source>
</evidence>
<dbReference type="InterPro" id="IPR029058">
    <property type="entry name" value="AB_hydrolase_fold"/>
</dbReference>
<dbReference type="EMBL" id="RAPK01000006">
    <property type="protein sequence ID" value="RKD76349.1"/>
    <property type="molecule type" value="Genomic_DNA"/>
</dbReference>
<dbReference type="Pfam" id="PF12697">
    <property type="entry name" value="Abhydrolase_6"/>
    <property type="match status" value="1"/>
</dbReference>
<organism evidence="2 3">
    <name type="scientific">Sinobaca qinghaiensis</name>
    <dbReference type="NCBI Taxonomy" id="342944"/>
    <lineage>
        <taxon>Bacteria</taxon>
        <taxon>Bacillati</taxon>
        <taxon>Bacillota</taxon>
        <taxon>Bacilli</taxon>
        <taxon>Bacillales</taxon>
        <taxon>Sporolactobacillaceae</taxon>
        <taxon>Sinobaca</taxon>
    </lineage>
</organism>
<dbReference type="AlphaFoldDB" id="A0A419V8U4"/>
<reference evidence="2 3" key="1">
    <citation type="submission" date="2018-09" db="EMBL/GenBank/DDBJ databases">
        <title>Genomic Encyclopedia of Archaeal and Bacterial Type Strains, Phase II (KMG-II): from individual species to whole genera.</title>
        <authorList>
            <person name="Goeker M."/>
        </authorList>
    </citation>
    <scope>NUCLEOTIDE SEQUENCE [LARGE SCALE GENOMIC DNA]</scope>
    <source>
        <strain evidence="2 3">DSM 17008</strain>
    </source>
</reference>
<sequence length="241" mass="26751">MDPLVLIPGSLCTEELWEHQAKHLSAGREVYIPSIAEHDSVTKTAEHILNSVPGTFSLAGLSLGGIIAMEIMKLQPERVDRLALLDTNPNPPTPEQIKGWNSQQQGIQDRQFDRIVEEQFIPAVLYEKEKNEPAQEITRKMAAEIGEDGFFQQLEANKGRPGFLEDLLDIQCPVLVMAGRQDALCNNQIHQLMAAHITGAKLVFIEECGHLSPIEQPQAVTAAMACWLQEECTIGGRYVCQ</sequence>
<dbReference type="Gene3D" id="3.40.50.1820">
    <property type="entry name" value="alpha/beta hydrolase"/>
    <property type="match status" value="1"/>
</dbReference>
<evidence type="ECO:0000259" key="1">
    <source>
        <dbReference type="Pfam" id="PF12697"/>
    </source>
</evidence>
<dbReference type="InterPro" id="IPR050228">
    <property type="entry name" value="Carboxylesterase_BioH"/>
</dbReference>
<accession>A0A419V8U4</accession>
<proteinExistence type="predicted"/>
<comment type="caution">
    <text evidence="2">The sequence shown here is derived from an EMBL/GenBank/DDBJ whole genome shotgun (WGS) entry which is preliminary data.</text>
</comment>
<dbReference type="Proteomes" id="UP000285120">
    <property type="component" value="Unassembled WGS sequence"/>
</dbReference>
<gene>
    <name evidence="2" type="ORF">ATL39_0566</name>
</gene>
<dbReference type="SUPFAM" id="SSF53474">
    <property type="entry name" value="alpha/beta-Hydrolases"/>
    <property type="match status" value="1"/>
</dbReference>
<dbReference type="PANTHER" id="PTHR43194:SF2">
    <property type="entry name" value="PEROXISOMAL MEMBRANE PROTEIN LPX1"/>
    <property type="match status" value="1"/>
</dbReference>
<dbReference type="PANTHER" id="PTHR43194">
    <property type="entry name" value="HYDROLASE ALPHA/BETA FOLD FAMILY"/>
    <property type="match status" value="1"/>
</dbReference>
<feature type="domain" description="AB hydrolase-1" evidence="1">
    <location>
        <begin position="4"/>
        <end position="222"/>
    </location>
</feature>
<evidence type="ECO:0000313" key="2">
    <source>
        <dbReference type="EMBL" id="RKD76349.1"/>
    </source>
</evidence>